<dbReference type="GO" id="GO:0046872">
    <property type="term" value="F:metal ion binding"/>
    <property type="evidence" value="ECO:0007669"/>
    <property type="project" value="UniProtKB-KW"/>
</dbReference>
<dbReference type="CDD" id="cd00077">
    <property type="entry name" value="HDc"/>
    <property type="match status" value="1"/>
</dbReference>
<evidence type="ECO:0000313" key="4">
    <source>
        <dbReference type="EMBL" id="CDW57240.1"/>
    </source>
</evidence>
<evidence type="ECO:0000256" key="1">
    <source>
        <dbReference type="ARBA" id="ARBA00022723"/>
    </source>
</evidence>
<accession>A0A077ZF39</accession>
<evidence type="ECO:0000313" key="5">
    <source>
        <dbReference type="Proteomes" id="UP000030665"/>
    </source>
</evidence>
<keyword evidence="1" id="KW-0479">Metal-binding</keyword>
<gene>
    <name evidence="4" type="ORF">TTRE_0000553101</name>
</gene>
<dbReference type="InterPro" id="IPR002073">
    <property type="entry name" value="PDEase_catalytic_dom"/>
</dbReference>
<dbReference type="STRING" id="36087.A0A077ZF39"/>
<evidence type="ECO:0000259" key="3">
    <source>
        <dbReference type="PROSITE" id="PS51845"/>
    </source>
</evidence>
<dbReference type="PANTHER" id="PTHR11347">
    <property type="entry name" value="CYCLIC NUCLEOTIDE PHOSPHODIESTERASE"/>
    <property type="match status" value="1"/>
</dbReference>
<dbReference type="SUPFAM" id="SSF109604">
    <property type="entry name" value="HD-domain/PDEase-like"/>
    <property type="match status" value="1"/>
</dbReference>
<reference evidence="4" key="1">
    <citation type="submission" date="2014-01" db="EMBL/GenBank/DDBJ databases">
        <authorList>
            <person name="Aslett M."/>
        </authorList>
    </citation>
    <scope>NUCLEOTIDE SEQUENCE</scope>
</reference>
<keyword evidence="2" id="KW-0378">Hydrolase</keyword>
<dbReference type="InterPro" id="IPR003607">
    <property type="entry name" value="HD/PDEase_dom"/>
</dbReference>
<feature type="non-terminal residue" evidence="4">
    <location>
        <position position="239"/>
    </location>
</feature>
<dbReference type="Proteomes" id="UP000030665">
    <property type="component" value="Unassembled WGS sequence"/>
</dbReference>
<name>A0A077ZF39_TRITR</name>
<sequence>MNGCGSIQGFRKYELVQDLPNRSAKDHNRVHASDVLHACYFLTTHWVPAYADYPDGLSSLFSPVELMALYTAAAIHDHDHPGRNNAFLVATRDPKAITYNDRSVLENHHISSAWKVLMREENFFVENLSTSELNCFRHFVIETVLSTDLKYHYDLLMSFTDKASRRPLDMSNEDDSLALVRKGEFQGDEEIRRGHPVSDFMDRRTCNVAELQSSFMNHVVSPLLNALVQAELLPIDEQT</sequence>
<evidence type="ECO:0000256" key="2">
    <source>
        <dbReference type="ARBA" id="ARBA00022801"/>
    </source>
</evidence>
<proteinExistence type="predicted"/>
<dbReference type="GO" id="GO:0004114">
    <property type="term" value="F:3',5'-cyclic-nucleotide phosphodiesterase activity"/>
    <property type="evidence" value="ECO:0007669"/>
    <property type="project" value="InterPro"/>
</dbReference>
<feature type="domain" description="PDEase" evidence="3">
    <location>
        <begin position="1"/>
        <end position="239"/>
    </location>
</feature>
<dbReference type="AlphaFoldDB" id="A0A077ZF39"/>
<dbReference type="OrthoDB" id="189220at2759"/>
<keyword evidence="5" id="KW-1185">Reference proteome</keyword>
<reference evidence="4" key="2">
    <citation type="submission" date="2014-03" db="EMBL/GenBank/DDBJ databases">
        <title>The whipworm genome and dual-species transcriptomics of an intimate host-pathogen interaction.</title>
        <authorList>
            <person name="Foth B.J."/>
            <person name="Tsai I.J."/>
            <person name="Reid A.J."/>
            <person name="Bancroft A.J."/>
            <person name="Nichol S."/>
            <person name="Tracey A."/>
            <person name="Holroyd N."/>
            <person name="Cotton J.A."/>
            <person name="Stanley E.J."/>
            <person name="Zarowiecki M."/>
            <person name="Liu J.Z."/>
            <person name="Huckvale T."/>
            <person name="Cooper P.J."/>
            <person name="Grencis R.K."/>
            <person name="Berriman M."/>
        </authorList>
    </citation>
    <scope>NUCLEOTIDE SEQUENCE [LARGE SCALE GENOMIC DNA]</scope>
</reference>
<dbReference type="InterPro" id="IPR036971">
    <property type="entry name" value="PDEase_catalytic_dom_sf"/>
</dbReference>
<dbReference type="Pfam" id="PF00233">
    <property type="entry name" value="PDEase_I"/>
    <property type="match status" value="2"/>
</dbReference>
<protein>
    <submittedName>
        <fullName evidence="4">PDEase I domain containing protein</fullName>
    </submittedName>
</protein>
<dbReference type="PROSITE" id="PS51845">
    <property type="entry name" value="PDEASE_I_2"/>
    <property type="match status" value="1"/>
</dbReference>
<dbReference type="GO" id="GO:0007165">
    <property type="term" value="P:signal transduction"/>
    <property type="evidence" value="ECO:0007669"/>
    <property type="project" value="InterPro"/>
</dbReference>
<organism evidence="4 5">
    <name type="scientific">Trichuris trichiura</name>
    <name type="common">Whipworm</name>
    <name type="synonym">Trichocephalus trichiurus</name>
    <dbReference type="NCBI Taxonomy" id="36087"/>
    <lineage>
        <taxon>Eukaryota</taxon>
        <taxon>Metazoa</taxon>
        <taxon>Ecdysozoa</taxon>
        <taxon>Nematoda</taxon>
        <taxon>Enoplea</taxon>
        <taxon>Dorylaimia</taxon>
        <taxon>Trichinellida</taxon>
        <taxon>Trichuridae</taxon>
        <taxon>Trichuris</taxon>
    </lineage>
</organism>
<dbReference type="Gene3D" id="1.10.1300.10">
    <property type="entry name" value="3'5'-cyclic nucleotide phosphodiesterase, catalytic domain"/>
    <property type="match status" value="2"/>
</dbReference>
<dbReference type="EMBL" id="HG806139">
    <property type="protein sequence ID" value="CDW57240.1"/>
    <property type="molecule type" value="Genomic_DNA"/>
</dbReference>